<evidence type="ECO:0000313" key="8">
    <source>
        <dbReference type="EMBL" id="BAL96808.1"/>
    </source>
</evidence>
<keyword evidence="9" id="KW-1185">Reference proteome</keyword>
<dbReference type="InterPro" id="IPR001279">
    <property type="entry name" value="Metallo-B-lactamas"/>
</dbReference>
<evidence type="ECO:0000256" key="1">
    <source>
        <dbReference type="ARBA" id="ARBA00004651"/>
    </source>
</evidence>
<dbReference type="Pfam" id="PF03772">
    <property type="entry name" value="Competence"/>
    <property type="match status" value="1"/>
</dbReference>
<dbReference type="InterPro" id="IPR004477">
    <property type="entry name" value="ComEC_N"/>
</dbReference>
<gene>
    <name evidence="8" type="primary">comA</name>
    <name evidence="8" type="ordered locus">RGE_34690</name>
</gene>
<dbReference type="PATRIC" id="fig|983917.3.peg.3392"/>
<feature type="domain" description="Metallo-beta-lactamase" evidence="7">
    <location>
        <begin position="552"/>
        <end position="744"/>
    </location>
</feature>
<evidence type="ECO:0000256" key="3">
    <source>
        <dbReference type="ARBA" id="ARBA00022692"/>
    </source>
</evidence>
<dbReference type="PANTHER" id="PTHR30619">
    <property type="entry name" value="DNA INTERNALIZATION/COMPETENCE PROTEIN COMEC/REC2"/>
    <property type="match status" value="1"/>
</dbReference>
<dbReference type="Gene3D" id="3.60.15.10">
    <property type="entry name" value="Ribonuclease Z/Hydroxyacylglutathione hydrolase-like"/>
    <property type="match status" value="1"/>
</dbReference>
<dbReference type="STRING" id="983917.RGE_34690"/>
<dbReference type="InterPro" id="IPR052159">
    <property type="entry name" value="Competence_DNA_uptake"/>
</dbReference>
<dbReference type="PANTHER" id="PTHR30619:SF1">
    <property type="entry name" value="RECOMBINATION PROTEIN 2"/>
    <property type="match status" value="1"/>
</dbReference>
<feature type="transmembrane region" description="Helical" evidence="6">
    <location>
        <begin position="257"/>
        <end position="280"/>
    </location>
</feature>
<dbReference type="InterPro" id="IPR036866">
    <property type="entry name" value="RibonucZ/Hydroxyglut_hydro"/>
</dbReference>
<name>I0HUX1_RUBGI</name>
<dbReference type="NCBIfam" id="TIGR00360">
    <property type="entry name" value="ComEC_N-term"/>
    <property type="match status" value="1"/>
</dbReference>
<evidence type="ECO:0000313" key="9">
    <source>
        <dbReference type="Proteomes" id="UP000007883"/>
    </source>
</evidence>
<evidence type="ECO:0000256" key="4">
    <source>
        <dbReference type="ARBA" id="ARBA00022989"/>
    </source>
</evidence>
<reference evidence="8 9" key="1">
    <citation type="journal article" date="2012" name="J. Bacteriol.">
        <title>Complete genome sequence of phototrophic betaproteobacterium Rubrivivax gelatinosus IL144.</title>
        <authorList>
            <person name="Nagashima S."/>
            <person name="Kamimura A."/>
            <person name="Shimizu T."/>
            <person name="Nakamura-isaki S."/>
            <person name="Aono E."/>
            <person name="Sakamoto K."/>
            <person name="Ichikawa N."/>
            <person name="Nakazawa H."/>
            <person name="Sekine M."/>
            <person name="Yamazaki S."/>
            <person name="Fujita N."/>
            <person name="Shimada K."/>
            <person name="Hanada S."/>
            <person name="Nagashima K.V.P."/>
        </authorList>
    </citation>
    <scope>NUCLEOTIDE SEQUENCE [LARGE SCALE GENOMIC DNA]</scope>
    <source>
        <strain evidence="9">NBRC 100245 / IL144</strain>
    </source>
</reference>
<keyword evidence="2" id="KW-1003">Cell membrane</keyword>
<accession>I0HUX1</accession>
<keyword evidence="4 6" id="KW-1133">Transmembrane helix</keyword>
<dbReference type="InterPro" id="IPR025405">
    <property type="entry name" value="DUF4131"/>
</dbReference>
<dbReference type="KEGG" id="rge:RGE_34690"/>
<dbReference type="SUPFAM" id="SSF56281">
    <property type="entry name" value="Metallo-hydrolase/oxidoreductase"/>
    <property type="match status" value="1"/>
</dbReference>
<organism evidence="8 9">
    <name type="scientific">Rubrivivax gelatinosus (strain NBRC 100245 / IL144)</name>
    <dbReference type="NCBI Taxonomy" id="983917"/>
    <lineage>
        <taxon>Bacteria</taxon>
        <taxon>Pseudomonadati</taxon>
        <taxon>Pseudomonadota</taxon>
        <taxon>Betaproteobacteria</taxon>
        <taxon>Burkholderiales</taxon>
        <taxon>Sphaerotilaceae</taxon>
        <taxon>Rubrivivax</taxon>
    </lineage>
</organism>
<feature type="transmembrane region" description="Helical" evidence="6">
    <location>
        <begin position="465"/>
        <end position="486"/>
    </location>
</feature>
<dbReference type="Proteomes" id="UP000007883">
    <property type="component" value="Chromosome"/>
</dbReference>
<dbReference type="AlphaFoldDB" id="I0HUX1"/>
<feature type="transmembrane region" description="Helical" evidence="6">
    <location>
        <begin position="300"/>
        <end position="320"/>
    </location>
</feature>
<protein>
    <submittedName>
        <fullName evidence="8">Putative competence protein ComA</fullName>
    </submittedName>
</protein>
<dbReference type="SMART" id="SM00849">
    <property type="entry name" value="Lactamase_B"/>
    <property type="match status" value="1"/>
</dbReference>
<keyword evidence="3 6" id="KW-0812">Transmembrane</keyword>
<dbReference type="eggNOG" id="COG0658">
    <property type="taxonomic scope" value="Bacteria"/>
</dbReference>
<dbReference type="InterPro" id="IPR035681">
    <property type="entry name" value="ComA-like_MBL"/>
</dbReference>
<dbReference type="EMBL" id="AP012320">
    <property type="protein sequence ID" value="BAL96808.1"/>
    <property type="molecule type" value="Genomic_DNA"/>
</dbReference>
<dbReference type="InterPro" id="IPR004797">
    <property type="entry name" value="Competence_ComEC/Rec2"/>
</dbReference>
<evidence type="ECO:0000256" key="2">
    <source>
        <dbReference type="ARBA" id="ARBA00022475"/>
    </source>
</evidence>
<proteinExistence type="predicted"/>
<evidence type="ECO:0000259" key="7">
    <source>
        <dbReference type="SMART" id="SM00849"/>
    </source>
</evidence>
<dbReference type="Pfam" id="PF00753">
    <property type="entry name" value="Lactamase_B"/>
    <property type="match status" value="1"/>
</dbReference>
<dbReference type="RefSeq" id="WP_014429666.1">
    <property type="nucleotide sequence ID" value="NC_017075.1"/>
</dbReference>
<sequence>MGRDEPAARGWWAPAAGWLAGTLAQLQQAALASEAHRALLAAAAAVVLMLAWRCRRPGWRHAGWALAAAALAFAATDWRAARRLDERLAPPLAGAELVLTGVVVRLPAVHAGGVRFVVDTERAATPDGRSVTVPPRIVLGWYADGDARPPLPQVGERWHWGVKLKPPHGVLNPHGFDAELAWFLQGVGATGSVRGSPPPQRLAVDAAAPLERWRQRVRDAIFRQVADPAAAGVLAALAIGDQAAIDREDWDVFRLTGVAHLMSISGLHVTMFAWLAGALLGRLWRLSGRGLLVLPAPQAARWGGLACAAAYALAAGWGVPAQRTVGMLATVVVLRSLGRRWPLPAVLLAAALAVVMLDPWAPLQPGFWLSFVAVALLAVSEPAHTARPAAVDDPRPWQRRWAALRQAARGGLRTQAVATVGLAPLSMLFFQQLSAVGFAANLVAIPLVTLVVTPLALAGVLLPPLWSLAALLVDALRALLAAMAAWPGASWTAAAAPPWAVACGLLGGLLAVLPLPWRLRWLAVPLMLPLLAPPVPRPAEGRFELVAADVGQGSALLLRTARHLLVFDAGPRWGPEADAGSRVLVPLLRARGERRIDVLMLSHRDSDHVGGAAALLAALPVGELVGSLPDGHPLLGAVPHRRCTAGERWTWDGVDFEILHPPAGMVIADAASNATSCVLRVRGATVSVLLPGDLPAAQELALVAAGASLTAEVLVVPHHGSRSSSSDGFIDAVSPRVAVVQAGYLNRFGHPAPEVSARFVGRGIELVRSDACGAWTLAADGQAQCERERSRRYWHHRPSPP</sequence>
<comment type="subcellular location">
    <subcellularLocation>
        <location evidence="1">Cell membrane</location>
        <topology evidence="1">Multi-pass membrane protein</topology>
    </subcellularLocation>
</comment>
<dbReference type="Pfam" id="PF13567">
    <property type="entry name" value="DUF4131"/>
    <property type="match status" value="1"/>
</dbReference>
<dbReference type="eggNOG" id="COG2333">
    <property type="taxonomic scope" value="Bacteria"/>
</dbReference>
<dbReference type="HOGENOM" id="CLU_010363_3_0_4"/>
<dbReference type="GO" id="GO:0005886">
    <property type="term" value="C:plasma membrane"/>
    <property type="evidence" value="ECO:0007669"/>
    <property type="project" value="UniProtKB-SubCell"/>
</dbReference>
<keyword evidence="5 6" id="KW-0472">Membrane</keyword>
<evidence type="ECO:0000256" key="6">
    <source>
        <dbReference type="SAM" id="Phobius"/>
    </source>
</evidence>
<feature type="transmembrane region" description="Helical" evidence="6">
    <location>
        <begin position="498"/>
        <end position="517"/>
    </location>
</feature>
<feature type="transmembrane region" description="Helical" evidence="6">
    <location>
        <begin position="341"/>
        <end position="361"/>
    </location>
</feature>
<dbReference type="NCBIfam" id="TIGR00361">
    <property type="entry name" value="ComEC_Rec2"/>
    <property type="match status" value="1"/>
</dbReference>
<evidence type="ECO:0000256" key="5">
    <source>
        <dbReference type="ARBA" id="ARBA00023136"/>
    </source>
</evidence>
<dbReference type="CDD" id="cd07731">
    <property type="entry name" value="ComA-like_MBL-fold"/>
    <property type="match status" value="1"/>
</dbReference>
<dbReference type="GO" id="GO:0030420">
    <property type="term" value="P:establishment of competence for transformation"/>
    <property type="evidence" value="ECO:0007669"/>
    <property type="project" value="InterPro"/>
</dbReference>
<feature type="transmembrane region" description="Helical" evidence="6">
    <location>
        <begin position="436"/>
        <end position="458"/>
    </location>
</feature>